<proteinExistence type="predicted"/>
<sequence length="47" mass="5237">MKNLDKIQKIADKPCECSPLQSIGEDPSVCLPCQVADMINEIVILHR</sequence>
<dbReference type="AlphaFoldDB" id="A0A0F9PI43"/>
<comment type="caution">
    <text evidence="1">The sequence shown here is derived from an EMBL/GenBank/DDBJ whole genome shotgun (WGS) entry which is preliminary data.</text>
</comment>
<protein>
    <submittedName>
        <fullName evidence="1">Uncharacterized protein</fullName>
    </submittedName>
</protein>
<evidence type="ECO:0000313" key="1">
    <source>
        <dbReference type="EMBL" id="KKN31500.1"/>
    </source>
</evidence>
<gene>
    <name evidence="1" type="ORF">LCGC14_0823290</name>
</gene>
<dbReference type="EMBL" id="LAZR01002324">
    <property type="protein sequence ID" value="KKN31500.1"/>
    <property type="molecule type" value="Genomic_DNA"/>
</dbReference>
<reference evidence="1" key="1">
    <citation type="journal article" date="2015" name="Nature">
        <title>Complex archaea that bridge the gap between prokaryotes and eukaryotes.</title>
        <authorList>
            <person name="Spang A."/>
            <person name="Saw J.H."/>
            <person name="Jorgensen S.L."/>
            <person name="Zaremba-Niedzwiedzka K."/>
            <person name="Martijn J."/>
            <person name="Lind A.E."/>
            <person name="van Eijk R."/>
            <person name="Schleper C."/>
            <person name="Guy L."/>
            <person name="Ettema T.J."/>
        </authorList>
    </citation>
    <scope>NUCLEOTIDE SEQUENCE</scope>
</reference>
<organism evidence="1">
    <name type="scientific">marine sediment metagenome</name>
    <dbReference type="NCBI Taxonomy" id="412755"/>
    <lineage>
        <taxon>unclassified sequences</taxon>
        <taxon>metagenomes</taxon>
        <taxon>ecological metagenomes</taxon>
    </lineage>
</organism>
<accession>A0A0F9PI43</accession>
<name>A0A0F9PI43_9ZZZZ</name>